<keyword evidence="3" id="KW-1185">Reference proteome</keyword>
<feature type="region of interest" description="Disordered" evidence="1">
    <location>
        <begin position="142"/>
        <end position="172"/>
    </location>
</feature>
<comment type="caution">
    <text evidence="2">The sequence shown here is derived from an EMBL/GenBank/DDBJ whole genome shotgun (WGS) entry which is preliminary data.</text>
</comment>
<organism evidence="2 3">
    <name type="scientific">Rubus argutus</name>
    <name type="common">Southern blackberry</name>
    <dbReference type="NCBI Taxonomy" id="59490"/>
    <lineage>
        <taxon>Eukaryota</taxon>
        <taxon>Viridiplantae</taxon>
        <taxon>Streptophyta</taxon>
        <taxon>Embryophyta</taxon>
        <taxon>Tracheophyta</taxon>
        <taxon>Spermatophyta</taxon>
        <taxon>Magnoliopsida</taxon>
        <taxon>eudicotyledons</taxon>
        <taxon>Gunneridae</taxon>
        <taxon>Pentapetalae</taxon>
        <taxon>rosids</taxon>
        <taxon>fabids</taxon>
        <taxon>Rosales</taxon>
        <taxon>Rosaceae</taxon>
        <taxon>Rosoideae</taxon>
        <taxon>Rosoideae incertae sedis</taxon>
        <taxon>Rubus</taxon>
    </lineage>
</organism>
<evidence type="ECO:0000313" key="3">
    <source>
        <dbReference type="Proteomes" id="UP001457282"/>
    </source>
</evidence>
<protein>
    <submittedName>
        <fullName evidence="2">Uncharacterized protein</fullName>
    </submittedName>
</protein>
<evidence type="ECO:0000256" key="1">
    <source>
        <dbReference type="SAM" id="MobiDB-lite"/>
    </source>
</evidence>
<gene>
    <name evidence="2" type="ORF">M0R45_019392</name>
</gene>
<accession>A0AAW1X7R7</accession>
<proteinExistence type="predicted"/>
<dbReference type="AlphaFoldDB" id="A0AAW1X7R7"/>
<dbReference type="Proteomes" id="UP001457282">
    <property type="component" value="Unassembled WGS sequence"/>
</dbReference>
<dbReference type="EMBL" id="JBEDUW010000004">
    <property type="protein sequence ID" value="KAK9932144.1"/>
    <property type="molecule type" value="Genomic_DNA"/>
</dbReference>
<name>A0AAW1X7R7_RUBAR</name>
<sequence length="172" mass="18196">MRRQRRASPCLQVRRGLGCAEGLRQWGDADAGGAEQGRAWLGDHGVGPCSARETKHPSRAALSSSIQAIVVVLPRAQVANLAAVPAAFLAVPCSPSTHLPNPALPALLRDVLAVHPVAALLSRRHQIQLCPLCPISHAGVLKPSPPSSHHRRHPLPSSPSELPHGFSLSLLK</sequence>
<evidence type="ECO:0000313" key="2">
    <source>
        <dbReference type="EMBL" id="KAK9932144.1"/>
    </source>
</evidence>
<reference evidence="2 3" key="1">
    <citation type="journal article" date="2023" name="G3 (Bethesda)">
        <title>A chromosome-length genome assembly and annotation of blackberry (Rubus argutus, cv. 'Hillquist').</title>
        <authorList>
            <person name="Bruna T."/>
            <person name="Aryal R."/>
            <person name="Dudchenko O."/>
            <person name="Sargent D.J."/>
            <person name="Mead D."/>
            <person name="Buti M."/>
            <person name="Cavallini A."/>
            <person name="Hytonen T."/>
            <person name="Andres J."/>
            <person name="Pham M."/>
            <person name="Weisz D."/>
            <person name="Mascagni F."/>
            <person name="Usai G."/>
            <person name="Natali L."/>
            <person name="Bassil N."/>
            <person name="Fernandez G.E."/>
            <person name="Lomsadze A."/>
            <person name="Armour M."/>
            <person name="Olukolu B."/>
            <person name="Poorten T."/>
            <person name="Britton C."/>
            <person name="Davik J."/>
            <person name="Ashrafi H."/>
            <person name="Aiden E.L."/>
            <person name="Borodovsky M."/>
            <person name="Worthington M."/>
        </authorList>
    </citation>
    <scope>NUCLEOTIDE SEQUENCE [LARGE SCALE GENOMIC DNA]</scope>
    <source>
        <strain evidence="2">PI 553951</strain>
    </source>
</reference>